<keyword evidence="3" id="KW-1185">Reference proteome</keyword>
<dbReference type="HAMAP" id="MF_00055">
    <property type="entry name" value="MEMO1"/>
    <property type="match status" value="1"/>
</dbReference>
<evidence type="ECO:0000313" key="2">
    <source>
        <dbReference type="EMBL" id="PIK62298.1"/>
    </source>
</evidence>
<dbReference type="NCBIfam" id="TIGR04336">
    <property type="entry name" value="AmmeMemoSam_B"/>
    <property type="match status" value="1"/>
</dbReference>
<gene>
    <name evidence="2" type="ORF">BSL78_00729</name>
</gene>
<dbReference type="OrthoDB" id="417112at2759"/>
<dbReference type="PANTHER" id="PTHR11060:SF0">
    <property type="entry name" value="PROTEIN MEMO1"/>
    <property type="match status" value="1"/>
</dbReference>
<reference evidence="2 3" key="1">
    <citation type="journal article" date="2017" name="PLoS Biol.">
        <title>The sea cucumber genome provides insights into morphological evolution and visceral regeneration.</title>
        <authorList>
            <person name="Zhang X."/>
            <person name="Sun L."/>
            <person name="Yuan J."/>
            <person name="Sun Y."/>
            <person name="Gao Y."/>
            <person name="Zhang L."/>
            <person name="Li S."/>
            <person name="Dai H."/>
            <person name="Hamel J.F."/>
            <person name="Liu C."/>
            <person name="Yu Y."/>
            <person name="Liu S."/>
            <person name="Lin W."/>
            <person name="Guo K."/>
            <person name="Jin S."/>
            <person name="Xu P."/>
            <person name="Storey K.B."/>
            <person name="Huan P."/>
            <person name="Zhang T."/>
            <person name="Zhou Y."/>
            <person name="Zhang J."/>
            <person name="Lin C."/>
            <person name="Li X."/>
            <person name="Xing L."/>
            <person name="Huo D."/>
            <person name="Sun M."/>
            <person name="Wang L."/>
            <person name="Mercier A."/>
            <person name="Li F."/>
            <person name="Yang H."/>
            <person name="Xiang J."/>
        </authorList>
    </citation>
    <scope>NUCLEOTIDE SEQUENCE [LARGE SCALE GENOMIC DNA]</scope>
    <source>
        <strain evidence="2">Shaxun</strain>
        <tissue evidence="2">Muscle</tissue>
    </source>
</reference>
<proteinExistence type="inferred from homology"/>
<evidence type="ECO:0000256" key="1">
    <source>
        <dbReference type="ARBA" id="ARBA00006315"/>
    </source>
</evidence>
<dbReference type="Pfam" id="PF01875">
    <property type="entry name" value="Memo"/>
    <property type="match status" value="1"/>
</dbReference>
<dbReference type="EMBL" id="MRZV01000014">
    <property type="protein sequence ID" value="PIK62298.1"/>
    <property type="molecule type" value="Genomic_DNA"/>
</dbReference>
<name>A0A2G8LPW2_STIJA</name>
<accession>A0A2G8LPW2</accession>
<dbReference type="InterPro" id="IPR002737">
    <property type="entry name" value="MEMO1_fam"/>
</dbReference>
<evidence type="ECO:0000313" key="3">
    <source>
        <dbReference type="Proteomes" id="UP000230750"/>
    </source>
</evidence>
<sequence length="300" mass="34060">MSVRSAYHAGSWYSSSGTTLGSELDGWLAAANTEHRPARAIIAPHAGYSYCGACGGHAYKQVDPTNIKRVFILGPSHHAYLPGCAITRCVKYRTPLYDLDVDREINAELLSCGDFVEMEHKVDEEEHSIEMHLPYIARVMQRKRGSFTIIPVLVGALKPDKEAKYGRIFSKYLEDPTNLFVVSSDFCHWGRRFSYQYYDKSFSKIYESIEQLDKQGMALIEKLDPQSFHAYLKKYENTICGRHPISVLLHYLGTAFPKLYVAPGKMPPMGLRMENGLVYLPNEVAVELTKKSYFYSCISR</sequence>
<dbReference type="PANTHER" id="PTHR11060">
    <property type="entry name" value="PROTEIN MEMO1"/>
    <property type="match status" value="1"/>
</dbReference>
<dbReference type="Proteomes" id="UP000230750">
    <property type="component" value="Unassembled WGS sequence"/>
</dbReference>
<dbReference type="CDD" id="cd07361">
    <property type="entry name" value="MEMO_like"/>
    <property type="match status" value="1"/>
</dbReference>
<dbReference type="STRING" id="307972.A0A2G8LPW2"/>
<organism evidence="2 3">
    <name type="scientific">Stichopus japonicus</name>
    <name type="common">Sea cucumber</name>
    <dbReference type="NCBI Taxonomy" id="307972"/>
    <lineage>
        <taxon>Eukaryota</taxon>
        <taxon>Metazoa</taxon>
        <taxon>Echinodermata</taxon>
        <taxon>Eleutherozoa</taxon>
        <taxon>Echinozoa</taxon>
        <taxon>Holothuroidea</taxon>
        <taxon>Aspidochirotacea</taxon>
        <taxon>Aspidochirotida</taxon>
        <taxon>Stichopodidae</taxon>
        <taxon>Apostichopus</taxon>
    </lineage>
</organism>
<comment type="similarity">
    <text evidence="1">Belongs to the MEMO1 family.</text>
</comment>
<evidence type="ECO:0008006" key="4">
    <source>
        <dbReference type="Google" id="ProtNLM"/>
    </source>
</evidence>
<comment type="caution">
    <text evidence="2">The sequence shown here is derived from an EMBL/GenBank/DDBJ whole genome shotgun (WGS) entry which is preliminary data.</text>
</comment>
<dbReference type="Gene3D" id="3.40.830.10">
    <property type="entry name" value="LigB-like"/>
    <property type="match status" value="1"/>
</dbReference>
<protein>
    <recommendedName>
        <fullName evidence="4">Protein MEMO1</fullName>
    </recommendedName>
</protein>
<dbReference type="AlphaFoldDB" id="A0A2G8LPW2"/>